<dbReference type="GO" id="GO:0005858">
    <property type="term" value="C:axonemal dynein complex"/>
    <property type="evidence" value="ECO:0007669"/>
    <property type="project" value="TreeGrafter"/>
</dbReference>
<dbReference type="Gene3D" id="2.130.10.10">
    <property type="entry name" value="YVTN repeat-like/Quinoprotein amine dehydrogenase"/>
    <property type="match status" value="2"/>
</dbReference>
<evidence type="ECO:0000256" key="5">
    <source>
        <dbReference type="ARBA" id="ARBA00022846"/>
    </source>
</evidence>
<evidence type="ECO:0000256" key="9">
    <source>
        <dbReference type="ARBA" id="ARBA00024190"/>
    </source>
</evidence>
<dbReference type="SMART" id="SM00320">
    <property type="entry name" value="WD40"/>
    <property type="match status" value="3"/>
</dbReference>
<keyword evidence="2" id="KW-0963">Cytoplasm</keyword>
<organism evidence="13 14">
    <name type="scientific">Nephila pilipes</name>
    <name type="common">Giant wood spider</name>
    <name type="synonym">Nephila maculata</name>
    <dbReference type="NCBI Taxonomy" id="299642"/>
    <lineage>
        <taxon>Eukaryota</taxon>
        <taxon>Metazoa</taxon>
        <taxon>Ecdysozoa</taxon>
        <taxon>Arthropoda</taxon>
        <taxon>Chelicerata</taxon>
        <taxon>Arachnida</taxon>
        <taxon>Araneae</taxon>
        <taxon>Araneomorphae</taxon>
        <taxon>Entelegynae</taxon>
        <taxon>Araneoidea</taxon>
        <taxon>Nephilidae</taxon>
        <taxon>Nephila</taxon>
    </lineage>
</organism>
<evidence type="ECO:0000256" key="12">
    <source>
        <dbReference type="PROSITE-ProRule" id="PRU00221"/>
    </source>
</evidence>
<keyword evidence="3 12" id="KW-0853">WD repeat</keyword>
<evidence type="ECO:0000256" key="11">
    <source>
        <dbReference type="ARBA" id="ARBA00041557"/>
    </source>
</evidence>
<keyword evidence="5" id="KW-0282">Flagellum</keyword>
<feature type="repeat" description="WD" evidence="12">
    <location>
        <begin position="535"/>
        <end position="577"/>
    </location>
</feature>
<keyword evidence="14" id="KW-1185">Reference proteome</keyword>
<evidence type="ECO:0000313" key="14">
    <source>
        <dbReference type="Proteomes" id="UP000887013"/>
    </source>
</evidence>
<dbReference type="InterPro" id="IPR036322">
    <property type="entry name" value="WD40_repeat_dom_sf"/>
</dbReference>
<proteinExistence type="predicted"/>
<gene>
    <name evidence="13" type="primary">WDR78</name>
    <name evidence="13" type="ORF">NPIL_273751</name>
</gene>
<dbReference type="InterPro" id="IPR015943">
    <property type="entry name" value="WD40/YVTN_repeat-like_dom_sf"/>
</dbReference>
<evidence type="ECO:0000256" key="8">
    <source>
        <dbReference type="ARBA" id="ARBA00023273"/>
    </source>
</evidence>
<dbReference type="GO" id="GO:0045504">
    <property type="term" value="F:dynein heavy chain binding"/>
    <property type="evidence" value="ECO:0007669"/>
    <property type="project" value="TreeGrafter"/>
</dbReference>
<evidence type="ECO:0000256" key="1">
    <source>
        <dbReference type="ARBA" id="ARBA00004611"/>
    </source>
</evidence>
<dbReference type="InterPro" id="IPR001680">
    <property type="entry name" value="WD40_rpt"/>
</dbReference>
<sequence length="677" mass="77889">MTTKDIILEWLEEGFSCIEDARKKKVSDKSSLIPTVTNDFDEIVTPKPLFPIFFEENIELETNFLVEYLEVIENMLRKGIDKSKRMSDLKSKDVEISPDIKHKKRVPIEYERKNIFLSRIVFSVFDIPDSLVAKTSPQYDKVLLRNDLYKKAFKVHQDLPEFFQDQSTQEGYTERENKSVETLPIVPKNIETLVNSYKMKEHYDAKEVIVKPPPKTLLEYMNSKTKFRNYKEFLEKMPEHPSVLNRIRNSLYVMEKSLNYNTYKNTFLSYNDCKTDLEDFLLSSGKIESKSASELELRGSEESVGRQSNIGFKHHLQFTLPSLQNDYRATCIECNLKNPSIFICGYGVLPSKEIDTSPRGIVLCWNIHKCEHPERIYHTEEAVECVEFSKSRPYLIAVGMRYGLLAVFDLRKTESRSSVNNRHCSSRPSGTIMNARWIRKKYSLGTESELLLTVSLDGLLTSWSLGKTLTGSVLRSIKRGEDFNKEQKRLFLATDAAGMCLQMKPDDSNIFVVGTIEGQALLGEFNDPEDYTRVYNCHNGPLYDLQWSPVVNDTFMTCGVDRRVVIWDIHRAKTSKTIFLTDIALRLALSNVKSTLFVVLTQKVIYIYDIAINLHKPLIELPAKKDNCFTCVVFCSKNDWILVGASNGDINLYELTDVTEPSEDQAKTLKDTLLPEY</sequence>
<name>A0A8X6Q8F7_NEPPI</name>
<dbReference type="PANTHER" id="PTHR12442">
    <property type="entry name" value="DYNEIN INTERMEDIATE CHAIN"/>
    <property type="match status" value="1"/>
</dbReference>
<dbReference type="GO" id="GO:0003341">
    <property type="term" value="P:cilium movement"/>
    <property type="evidence" value="ECO:0007669"/>
    <property type="project" value="TreeGrafter"/>
</dbReference>
<dbReference type="GO" id="GO:0045503">
    <property type="term" value="F:dynein light chain binding"/>
    <property type="evidence" value="ECO:0007669"/>
    <property type="project" value="TreeGrafter"/>
</dbReference>
<dbReference type="OrthoDB" id="10259804at2759"/>
<dbReference type="Pfam" id="PF00400">
    <property type="entry name" value="WD40"/>
    <property type="match status" value="1"/>
</dbReference>
<dbReference type="PROSITE" id="PS50082">
    <property type="entry name" value="WD_REPEATS_2"/>
    <property type="match status" value="1"/>
</dbReference>
<evidence type="ECO:0000256" key="6">
    <source>
        <dbReference type="ARBA" id="ARBA00023069"/>
    </source>
</evidence>
<dbReference type="GO" id="GO:0120293">
    <property type="term" value="C:dynein axonemal particle"/>
    <property type="evidence" value="ECO:0007669"/>
    <property type="project" value="UniProtKB-SubCell"/>
</dbReference>
<evidence type="ECO:0000256" key="3">
    <source>
        <dbReference type="ARBA" id="ARBA00022574"/>
    </source>
</evidence>
<keyword evidence="4" id="KW-0677">Repeat</keyword>
<comment type="subcellular location">
    <subcellularLocation>
        <location evidence="1">Cytoplasm</location>
        <location evidence="1">Cytoskeleton</location>
        <location evidence="1">Flagellum axoneme</location>
    </subcellularLocation>
    <subcellularLocation>
        <location evidence="9">Dynein axonemal particle</location>
    </subcellularLocation>
</comment>
<comment type="caution">
    <text evidence="13">The sequence shown here is derived from an EMBL/GenBank/DDBJ whole genome shotgun (WGS) entry which is preliminary data.</text>
</comment>
<accession>A0A8X6Q8F7</accession>
<evidence type="ECO:0000256" key="2">
    <source>
        <dbReference type="ARBA" id="ARBA00022490"/>
    </source>
</evidence>
<dbReference type="EMBL" id="BMAW01077349">
    <property type="protein sequence ID" value="GFU05877.1"/>
    <property type="molecule type" value="Genomic_DNA"/>
</dbReference>
<keyword evidence="6" id="KW-0969">Cilium</keyword>
<evidence type="ECO:0000313" key="13">
    <source>
        <dbReference type="EMBL" id="GFU05877.1"/>
    </source>
</evidence>
<dbReference type="SUPFAM" id="SSF50978">
    <property type="entry name" value="WD40 repeat-like"/>
    <property type="match status" value="1"/>
</dbReference>
<reference evidence="13" key="1">
    <citation type="submission" date="2020-08" db="EMBL/GenBank/DDBJ databases">
        <title>Multicomponent nature underlies the extraordinary mechanical properties of spider dragline silk.</title>
        <authorList>
            <person name="Kono N."/>
            <person name="Nakamura H."/>
            <person name="Mori M."/>
            <person name="Yoshida Y."/>
            <person name="Ohtoshi R."/>
            <person name="Malay A.D."/>
            <person name="Moran D.A.P."/>
            <person name="Tomita M."/>
            <person name="Numata K."/>
            <person name="Arakawa K."/>
        </authorList>
    </citation>
    <scope>NUCLEOTIDE SEQUENCE</scope>
</reference>
<dbReference type="InterPro" id="IPR050687">
    <property type="entry name" value="Dynein_IC"/>
</dbReference>
<keyword evidence="7" id="KW-0206">Cytoskeleton</keyword>
<dbReference type="PANTHER" id="PTHR12442:SF12">
    <property type="entry name" value="DYNEIN AXONEMAL INTERMEDIATE CHAIN 4"/>
    <property type="match status" value="1"/>
</dbReference>
<dbReference type="AlphaFoldDB" id="A0A8X6Q8F7"/>
<evidence type="ECO:0000256" key="4">
    <source>
        <dbReference type="ARBA" id="ARBA00022737"/>
    </source>
</evidence>
<evidence type="ECO:0000256" key="10">
    <source>
        <dbReference type="ARBA" id="ARBA00040002"/>
    </source>
</evidence>
<protein>
    <recommendedName>
        <fullName evidence="10">Dynein axonemal intermediate chain 4</fullName>
    </recommendedName>
    <alternativeName>
        <fullName evidence="11">WD repeat-containing protein 78</fullName>
    </alternativeName>
</protein>
<keyword evidence="8" id="KW-0966">Cell projection</keyword>
<evidence type="ECO:0000256" key="7">
    <source>
        <dbReference type="ARBA" id="ARBA00023212"/>
    </source>
</evidence>
<dbReference type="Proteomes" id="UP000887013">
    <property type="component" value="Unassembled WGS sequence"/>
</dbReference>